<dbReference type="InterPro" id="IPR036890">
    <property type="entry name" value="HATPase_C_sf"/>
</dbReference>
<dbReference type="InterPro" id="IPR003594">
    <property type="entry name" value="HATPase_dom"/>
</dbReference>
<keyword evidence="3" id="KW-0597">Phosphoprotein</keyword>
<keyword evidence="6" id="KW-0418">Kinase</keyword>
<feature type="transmembrane region" description="Helical" evidence="9">
    <location>
        <begin position="97"/>
        <end position="116"/>
    </location>
</feature>
<keyword evidence="13" id="KW-1185">Reference proteome</keyword>
<dbReference type="Pfam" id="PF00512">
    <property type="entry name" value="HisKA"/>
    <property type="match status" value="1"/>
</dbReference>
<dbReference type="SUPFAM" id="SSF55785">
    <property type="entry name" value="PYP-like sensor domain (PAS domain)"/>
    <property type="match status" value="2"/>
</dbReference>
<reference evidence="12 13" key="1">
    <citation type="submission" date="2019-06" db="EMBL/GenBank/DDBJ databases">
        <title>Sorghum-associated microbial communities from plants grown in Nebraska, USA.</title>
        <authorList>
            <person name="Schachtman D."/>
        </authorList>
    </citation>
    <scope>NUCLEOTIDE SEQUENCE [LARGE SCALE GENOMIC DNA]</scope>
    <source>
        <strain evidence="12 13">1225</strain>
    </source>
</reference>
<dbReference type="InterPro" id="IPR003661">
    <property type="entry name" value="HisK_dim/P_dom"/>
</dbReference>
<gene>
    <name evidence="12" type="ORF">FHW37_10176</name>
</gene>
<feature type="domain" description="Histidine kinase" evidence="10">
    <location>
        <begin position="425"/>
        <end position="640"/>
    </location>
</feature>
<dbReference type="AlphaFoldDB" id="A0A561R6P1"/>
<keyword evidence="9" id="KW-0812">Transmembrane</keyword>
<feature type="domain" description="PAS" evidence="11">
    <location>
        <begin position="124"/>
        <end position="191"/>
    </location>
</feature>
<keyword evidence="4" id="KW-0808">Transferase</keyword>
<dbReference type="RefSeq" id="WP_145631157.1">
    <property type="nucleotide sequence ID" value="NZ_VIWP01000001.1"/>
</dbReference>
<dbReference type="GO" id="GO:0000155">
    <property type="term" value="F:phosphorelay sensor kinase activity"/>
    <property type="evidence" value="ECO:0007669"/>
    <property type="project" value="InterPro"/>
</dbReference>
<dbReference type="InterPro" id="IPR005467">
    <property type="entry name" value="His_kinase_dom"/>
</dbReference>
<evidence type="ECO:0000256" key="2">
    <source>
        <dbReference type="ARBA" id="ARBA00012438"/>
    </source>
</evidence>
<evidence type="ECO:0000256" key="4">
    <source>
        <dbReference type="ARBA" id="ARBA00022679"/>
    </source>
</evidence>
<dbReference type="SMART" id="SM00387">
    <property type="entry name" value="HATPase_c"/>
    <property type="match status" value="1"/>
</dbReference>
<dbReference type="SMART" id="SM00388">
    <property type="entry name" value="HisKA"/>
    <property type="match status" value="1"/>
</dbReference>
<keyword evidence="5" id="KW-0547">Nucleotide-binding</keyword>
<evidence type="ECO:0000256" key="6">
    <source>
        <dbReference type="ARBA" id="ARBA00022777"/>
    </source>
</evidence>
<keyword evidence="9" id="KW-0472">Membrane</keyword>
<dbReference type="CDD" id="cd00082">
    <property type="entry name" value="HisKA"/>
    <property type="match status" value="1"/>
</dbReference>
<accession>A0A561R6P1</accession>
<evidence type="ECO:0000256" key="7">
    <source>
        <dbReference type="ARBA" id="ARBA00022840"/>
    </source>
</evidence>
<evidence type="ECO:0000256" key="5">
    <source>
        <dbReference type="ARBA" id="ARBA00022741"/>
    </source>
</evidence>
<dbReference type="Gene3D" id="1.10.287.130">
    <property type="match status" value="1"/>
</dbReference>
<name>A0A561R6P1_9HYPH</name>
<dbReference type="OrthoDB" id="226486at2"/>
<dbReference type="InterPro" id="IPR004358">
    <property type="entry name" value="Sig_transdc_His_kin-like_C"/>
</dbReference>
<dbReference type="Proteomes" id="UP000320653">
    <property type="component" value="Unassembled WGS sequence"/>
</dbReference>
<dbReference type="Gene3D" id="3.30.450.20">
    <property type="entry name" value="PAS domain"/>
    <property type="match status" value="2"/>
</dbReference>
<dbReference type="Gene3D" id="3.30.565.10">
    <property type="entry name" value="Histidine kinase-like ATPase, C-terminal domain"/>
    <property type="match status" value="1"/>
</dbReference>
<evidence type="ECO:0000259" key="11">
    <source>
        <dbReference type="PROSITE" id="PS50112"/>
    </source>
</evidence>
<organism evidence="12 13">
    <name type="scientific">Neorhizobium alkalisoli</name>
    <dbReference type="NCBI Taxonomy" id="528178"/>
    <lineage>
        <taxon>Bacteria</taxon>
        <taxon>Pseudomonadati</taxon>
        <taxon>Pseudomonadota</taxon>
        <taxon>Alphaproteobacteria</taxon>
        <taxon>Hyphomicrobiales</taxon>
        <taxon>Rhizobiaceae</taxon>
        <taxon>Rhizobium/Agrobacterium group</taxon>
        <taxon>Neorhizobium</taxon>
    </lineage>
</organism>
<evidence type="ECO:0000313" key="12">
    <source>
        <dbReference type="EMBL" id="TWF58272.1"/>
    </source>
</evidence>
<dbReference type="CDD" id="cd00130">
    <property type="entry name" value="PAS"/>
    <property type="match status" value="1"/>
</dbReference>
<dbReference type="EC" id="2.7.13.3" evidence="2"/>
<protein>
    <recommendedName>
        <fullName evidence="2">histidine kinase</fullName>
        <ecNumber evidence="2">2.7.13.3</ecNumber>
    </recommendedName>
</protein>
<evidence type="ECO:0000256" key="1">
    <source>
        <dbReference type="ARBA" id="ARBA00000085"/>
    </source>
</evidence>
<dbReference type="Pfam" id="PF13426">
    <property type="entry name" value="PAS_9"/>
    <property type="match status" value="2"/>
</dbReference>
<evidence type="ECO:0000256" key="9">
    <source>
        <dbReference type="SAM" id="Phobius"/>
    </source>
</evidence>
<dbReference type="PANTHER" id="PTHR43065">
    <property type="entry name" value="SENSOR HISTIDINE KINASE"/>
    <property type="match status" value="1"/>
</dbReference>
<comment type="caution">
    <text evidence="12">The sequence shown here is derived from an EMBL/GenBank/DDBJ whole genome shotgun (WGS) entry which is preliminary data.</text>
</comment>
<evidence type="ECO:0000256" key="3">
    <source>
        <dbReference type="ARBA" id="ARBA00022553"/>
    </source>
</evidence>
<comment type="catalytic activity">
    <reaction evidence="1">
        <text>ATP + protein L-histidine = ADP + protein N-phospho-L-histidine.</text>
        <dbReference type="EC" id="2.7.13.3"/>
    </reaction>
</comment>
<evidence type="ECO:0000256" key="8">
    <source>
        <dbReference type="ARBA" id="ARBA00023012"/>
    </source>
</evidence>
<sequence>MTTEFAPELQASASGASPLLSRHRLRMTAAIALGSSIFLIDTLTALGSAVAVLYAMVIVLAADLGGRSTILRTSALCAALTLISFLYVHGPSAESQVVLRLIFSLAANGLTTALLLKRSSDQLVLEAQARLLELTSDAVFLRDESGRIIYWNNGAEALYGWTAREAIGRQADEIIHMVSSPSRAEVQHLLEAGGTWDGEAKIFAKDGRQIDVLSRWRMDSGRDGSRRVIETTVDISRRKAAERDLKASEHRYRTIFETLAVAIWEHDLREVKQALVALRDSGVRNLRAYLAEHPEFVTRTRAMVHITDVNATALKLMGVPSKAEFFTRLDGFLPETDSTFSDFLIALDEGHPTYQAETSIRDKQGRLIPIIVAMSFPPGGEGLDRIQVSIIDITERLEFQKAKESFRQELEQASRAAMVGEISASIAHEVNQPLSATMTFVQAAQRWLARDVPDLGEAKAALQHATSSIEQAANVIKRVRMLLGKAKSDTGAVAIDAAIMDAVRLKQSDLTDSNVDLMLRLNATTGIITGDRTLLLQTFLNVIANAAQAMEATAPQSRSLVIQTEILDDILAVRFLDTGPGLDQPGDNLFKPFHTTKPTGMGLGLAMCRSIVTAHDGTISIGNRDDMPGAIVEIRLPGVTRH</sequence>
<feature type="transmembrane region" description="Helical" evidence="9">
    <location>
        <begin position="69"/>
        <end position="88"/>
    </location>
</feature>
<dbReference type="SMART" id="SM00091">
    <property type="entry name" value="PAS"/>
    <property type="match status" value="2"/>
</dbReference>
<evidence type="ECO:0000313" key="13">
    <source>
        <dbReference type="Proteomes" id="UP000320653"/>
    </source>
</evidence>
<dbReference type="SUPFAM" id="SSF47384">
    <property type="entry name" value="Homodimeric domain of signal transducing histidine kinase"/>
    <property type="match status" value="1"/>
</dbReference>
<dbReference type="EMBL" id="VIWP01000001">
    <property type="protein sequence ID" value="TWF58272.1"/>
    <property type="molecule type" value="Genomic_DNA"/>
</dbReference>
<dbReference type="PROSITE" id="PS50109">
    <property type="entry name" value="HIS_KIN"/>
    <property type="match status" value="1"/>
</dbReference>
<dbReference type="NCBIfam" id="TIGR00229">
    <property type="entry name" value="sensory_box"/>
    <property type="match status" value="1"/>
</dbReference>
<dbReference type="PROSITE" id="PS50112">
    <property type="entry name" value="PAS"/>
    <property type="match status" value="1"/>
</dbReference>
<dbReference type="SUPFAM" id="SSF55874">
    <property type="entry name" value="ATPase domain of HSP90 chaperone/DNA topoisomerase II/histidine kinase"/>
    <property type="match status" value="1"/>
</dbReference>
<proteinExistence type="predicted"/>
<dbReference type="PRINTS" id="PR00344">
    <property type="entry name" value="BCTRLSENSOR"/>
</dbReference>
<feature type="transmembrane region" description="Helical" evidence="9">
    <location>
        <begin position="30"/>
        <end position="57"/>
    </location>
</feature>
<keyword evidence="8" id="KW-0902">Two-component regulatory system</keyword>
<keyword evidence="9" id="KW-1133">Transmembrane helix</keyword>
<evidence type="ECO:0000259" key="10">
    <source>
        <dbReference type="PROSITE" id="PS50109"/>
    </source>
</evidence>
<keyword evidence="7" id="KW-0067">ATP-binding</keyword>
<dbReference type="InterPro" id="IPR036097">
    <property type="entry name" value="HisK_dim/P_sf"/>
</dbReference>
<dbReference type="InterPro" id="IPR000014">
    <property type="entry name" value="PAS"/>
</dbReference>
<dbReference type="InterPro" id="IPR035965">
    <property type="entry name" value="PAS-like_dom_sf"/>
</dbReference>
<dbReference type="Pfam" id="PF02518">
    <property type="entry name" value="HATPase_c"/>
    <property type="match status" value="1"/>
</dbReference>
<dbReference type="PANTHER" id="PTHR43065:SF10">
    <property type="entry name" value="PEROXIDE STRESS-ACTIVATED HISTIDINE KINASE MAK3"/>
    <property type="match status" value="1"/>
</dbReference>
<dbReference type="GO" id="GO:0005524">
    <property type="term" value="F:ATP binding"/>
    <property type="evidence" value="ECO:0007669"/>
    <property type="project" value="UniProtKB-KW"/>
</dbReference>